<proteinExistence type="predicted"/>
<dbReference type="Proteomes" id="UP000509367">
    <property type="component" value="Chromosome"/>
</dbReference>
<keyword evidence="1" id="KW-0732">Signal</keyword>
<reference evidence="2 3" key="1">
    <citation type="submission" date="2020-06" db="EMBL/GenBank/DDBJ databases">
        <title>Oricola thermophila sp. nov. isolated from a tidal sediments.</title>
        <authorList>
            <person name="Kwon K.K."/>
            <person name="Yang S.-H."/>
            <person name="Park M.-J."/>
        </authorList>
    </citation>
    <scope>NUCLEOTIDE SEQUENCE [LARGE SCALE GENOMIC DNA]</scope>
    <source>
        <strain evidence="2 3">MEBiC13590</strain>
    </source>
</reference>
<gene>
    <name evidence="2" type="ORF">HTY61_16285</name>
</gene>
<feature type="signal peptide" evidence="1">
    <location>
        <begin position="1"/>
        <end position="20"/>
    </location>
</feature>
<name>A0A6N1VLR9_9HYPH</name>
<organism evidence="2 3">
    <name type="scientific">Oricola thermophila</name>
    <dbReference type="NCBI Taxonomy" id="2742145"/>
    <lineage>
        <taxon>Bacteria</taxon>
        <taxon>Pseudomonadati</taxon>
        <taxon>Pseudomonadota</taxon>
        <taxon>Alphaproteobacteria</taxon>
        <taxon>Hyphomicrobiales</taxon>
        <taxon>Ahrensiaceae</taxon>
        <taxon>Oricola</taxon>
    </lineage>
</organism>
<dbReference type="RefSeq" id="WP_175277788.1">
    <property type="nucleotide sequence ID" value="NZ_CP054836.1"/>
</dbReference>
<protein>
    <submittedName>
        <fullName evidence="2">Uncharacterized protein</fullName>
    </submittedName>
</protein>
<dbReference type="AlphaFoldDB" id="A0A6N1VLR9"/>
<dbReference type="KEGG" id="orm:HTY61_16285"/>
<dbReference type="EMBL" id="CP054836">
    <property type="protein sequence ID" value="QKV19897.1"/>
    <property type="molecule type" value="Genomic_DNA"/>
</dbReference>
<keyword evidence="3" id="KW-1185">Reference proteome</keyword>
<accession>A0A6N1VLR9</accession>
<sequence length="202" mass="21212">MKRALTLSAGLVLAASAATAAEDVASVYTRLDVPADCVALSADPMGGTFSCPGHGGYGVLLAEGDLRQSVFFGHLGPWYGEPAWESFVTFNGAGDTVEWRLDGGVPFATILRWFIDGINPETGSPDAGHRGQVLVVSKVGQPGVGDACVVGYVDALANADANVLAREVADTFARDFACREEEPRYHGERGPLALDPVRVFGN</sequence>
<evidence type="ECO:0000313" key="2">
    <source>
        <dbReference type="EMBL" id="QKV19897.1"/>
    </source>
</evidence>
<feature type="chain" id="PRO_5026705040" evidence="1">
    <location>
        <begin position="21"/>
        <end position="202"/>
    </location>
</feature>
<evidence type="ECO:0000313" key="3">
    <source>
        <dbReference type="Proteomes" id="UP000509367"/>
    </source>
</evidence>
<evidence type="ECO:0000256" key="1">
    <source>
        <dbReference type="SAM" id="SignalP"/>
    </source>
</evidence>